<proteinExistence type="predicted"/>
<sequence>MAASFSVNAMQVYFTSVFSMEHAGMVCMFKSLEDTGLEGFLAASGSVYEAAVVEFFANAKVIAGTIVSFVTNRKLALTKEVFAESFGLPIEGIVGLLDIPKNIVAEMRSRFSGSDVPFRAPSKKKELKMEFRVLHDNCGKGFLCKGRVIRYDLGELVKLHPQKMLTNKSVHTYIKKNLDVKPAVESRKQTEDTESGTEGGQPKMSKPVETQEEQKKKKAVSKTKKAETKAVEKKKKKQVKKGVTSQTMEAGSKVAPTKSSSQTSSDLDSCPRGEQKTRGGTKRKQETRLLRQPALEGLTRSARTDSPRRIGWKRFSGEATAAHGGRRRRRRTTGGGGGGGVYG</sequence>
<protein>
    <submittedName>
        <fullName evidence="2">Uncharacterized protein</fullName>
    </submittedName>
</protein>
<dbReference type="Proteomes" id="UP000250235">
    <property type="component" value="Unassembled WGS sequence"/>
</dbReference>
<dbReference type="OrthoDB" id="1751168at2759"/>
<organism evidence="2 3">
    <name type="scientific">Dorcoceras hygrometricum</name>
    <dbReference type="NCBI Taxonomy" id="472368"/>
    <lineage>
        <taxon>Eukaryota</taxon>
        <taxon>Viridiplantae</taxon>
        <taxon>Streptophyta</taxon>
        <taxon>Embryophyta</taxon>
        <taxon>Tracheophyta</taxon>
        <taxon>Spermatophyta</taxon>
        <taxon>Magnoliopsida</taxon>
        <taxon>eudicotyledons</taxon>
        <taxon>Gunneridae</taxon>
        <taxon>Pentapetalae</taxon>
        <taxon>asterids</taxon>
        <taxon>lamiids</taxon>
        <taxon>Lamiales</taxon>
        <taxon>Gesneriaceae</taxon>
        <taxon>Didymocarpoideae</taxon>
        <taxon>Trichosporeae</taxon>
        <taxon>Loxocarpinae</taxon>
        <taxon>Dorcoceras</taxon>
    </lineage>
</organism>
<feature type="compositionally biased region" description="Low complexity" evidence="1">
    <location>
        <begin position="259"/>
        <end position="268"/>
    </location>
</feature>
<reference evidence="2 3" key="1">
    <citation type="journal article" date="2015" name="Proc. Natl. Acad. Sci. U.S.A.">
        <title>The resurrection genome of Boea hygrometrica: A blueprint for survival of dehydration.</title>
        <authorList>
            <person name="Xiao L."/>
            <person name="Yang G."/>
            <person name="Zhang L."/>
            <person name="Yang X."/>
            <person name="Zhao S."/>
            <person name="Ji Z."/>
            <person name="Zhou Q."/>
            <person name="Hu M."/>
            <person name="Wang Y."/>
            <person name="Chen M."/>
            <person name="Xu Y."/>
            <person name="Jin H."/>
            <person name="Xiao X."/>
            <person name="Hu G."/>
            <person name="Bao F."/>
            <person name="Hu Y."/>
            <person name="Wan P."/>
            <person name="Li L."/>
            <person name="Deng X."/>
            <person name="Kuang T."/>
            <person name="Xiang C."/>
            <person name="Zhu J.K."/>
            <person name="Oliver M.J."/>
            <person name="He Y."/>
        </authorList>
    </citation>
    <scope>NUCLEOTIDE SEQUENCE [LARGE SCALE GENOMIC DNA]</scope>
    <source>
        <strain evidence="3">cv. XS01</strain>
    </source>
</reference>
<name>A0A2Z7BMR7_9LAMI</name>
<evidence type="ECO:0000313" key="3">
    <source>
        <dbReference type="Proteomes" id="UP000250235"/>
    </source>
</evidence>
<feature type="compositionally biased region" description="Gly residues" evidence="1">
    <location>
        <begin position="333"/>
        <end position="343"/>
    </location>
</feature>
<accession>A0A2Z7BMR7</accession>
<feature type="compositionally biased region" description="Basic and acidic residues" evidence="1">
    <location>
        <begin position="269"/>
        <end position="289"/>
    </location>
</feature>
<gene>
    <name evidence="2" type="ORF">F511_33267</name>
</gene>
<evidence type="ECO:0000256" key="1">
    <source>
        <dbReference type="SAM" id="MobiDB-lite"/>
    </source>
</evidence>
<dbReference type="EMBL" id="KV004063">
    <property type="protein sequence ID" value="KZV35769.1"/>
    <property type="molecule type" value="Genomic_DNA"/>
</dbReference>
<dbReference type="AlphaFoldDB" id="A0A2Z7BMR7"/>
<evidence type="ECO:0000313" key="2">
    <source>
        <dbReference type="EMBL" id="KZV35769.1"/>
    </source>
</evidence>
<keyword evidence="3" id="KW-1185">Reference proteome</keyword>
<feature type="region of interest" description="Disordered" evidence="1">
    <location>
        <begin position="183"/>
        <end position="343"/>
    </location>
</feature>